<dbReference type="PROSITE" id="PS51060">
    <property type="entry name" value="PARP_ALPHA_HD"/>
    <property type="match status" value="1"/>
</dbReference>
<dbReference type="SUPFAM" id="SSF52113">
    <property type="entry name" value="BRCT domain"/>
    <property type="match status" value="1"/>
</dbReference>
<dbReference type="SUPFAM" id="SSF47587">
    <property type="entry name" value="Domain of poly(ADP-ribose) polymerase"/>
    <property type="match status" value="1"/>
</dbReference>
<comment type="similarity">
    <text evidence="2 10">Belongs to the Arg-specific ADP-ribosyltransferase family.</text>
</comment>
<dbReference type="GO" id="GO:0003950">
    <property type="term" value="F:NAD+ poly-ADP-ribosyltransferase activity"/>
    <property type="evidence" value="ECO:0007669"/>
    <property type="project" value="UniProtKB-EC"/>
</dbReference>
<feature type="compositionally biased region" description="Low complexity" evidence="11">
    <location>
        <begin position="73"/>
        <end position="86"/>
    </location>
</feature>
<keyword evidence="10" id="KW-0521">NADP</keyword>
<proteinExistence type="inferred from homology"/>
<dbReference type="GO" id="GO:0016779">
    <property type="term" value="F:nucleotidyltransferase activity"/>
    <property type="evidence" value="ECO:0007669"/>
    <property type="project" value="UniProtKB-KW"/>
</dbReference>
<dbReference type="Gene3D" id="3.40.50.10190">
    <property type="entry name" value="BRCT domain"/>
    <property type="match status" value="1"/>
</dbReference>
<dbReference type="GO" id="GO:0005730">
    <property type="term" value="C:nucleolus"/>
    <property type="evidence" value="ECO:0007669"/>
    <property type="project" value="TreeGrafter"/>
</dbReference>
<gene>
    <name evidence="14" type="ORF">AB1Y20_013272</name>
</gene>
<sequence>MSLQGKTIVFTGTLQTKRADATAMAVAAGAKVVAAVSGNTDILVAGPGAGSKKEEAMSRGVEVWDEAQFVAATSGAASSSAPPAAGGKKGRGAKAEAAEPEEPPVKKGRGKAKAEVEEPAEEPPAEPPAKKGRGKAKAEPAAEAEEPPAKKGRGKAPAEAEPPSTPKAKAAASTAATPAGYTPGGGRRVDRLVPNAAQWRVLDEWAIKLLQTNIGGGANNNKYYIIQALKSASGFALWTRWGRVGEDGQSSLENHSSEEGATRAFMKKFKDKTKNDWSARLSGTFVKHDGKYQLVETEEGDEGGEGEAPLGKLSEEQIRKGQAVLEELKQVLESGKGNSSAIASLSSQFYSLIPTVTGRVAPPPISTPELLGAKEAQLLFWLKMGFEGVTYTPPPLPTGKQQVKAAAKVEKEAVQLENPIEGLFDLPVPKTLKEAAQHISDNSSINSSVKRGEKLAKEKAGKPVKPLDADRYGAIVLYTGNSIYRKLNLALRQFHQDVPPYMSYLRLLFESMAAMPQKKLTLWRGIAADLYDEYEEGKVITWWTVSSCTADKSVAQNFMKQLGGTATLLTLDTTSAMDITPLSIYTNEKESLLMPGTKLQVLSRSKKGKLVEIHVKEVGNSFH</sequence>
<dbReference type="GO" id="GO:0006302">
    <property type="term" value="P:double-strand break repair"/>
    <property type="evidence" value="ECO:0007669"/>
    <property type="project" value="TreeGrafter"/>
</dbReference>
<feature type="domain" description="PARP alpha-helical" evidence="12">
    <location>
        <begin position="270"/>
        <end position="392"/>
    </location>
</feature>
<evidence type="ECO:0000256" key="2">
    <source>
        <dbReference type="ARBA" id="ARBA00009558"/>
    </source>
</evidence>
<evidence type="ECO:0000256" key="9">
    <source>
        <dbReference type="ARBA" id="ARBA00047597"/>
    </source>
</evidence>
<keyword evidence="3 10" id="KW-0328">Glycosyltransferase</keyword>
<evidence type="ECO:0000256" key="7">
    <source>
        <dbReference type="ARBA" id="ARBA00023242"/>
    </source>
</evidence>
<dbReference type="InterPro" id="IPR036420">
    <property type="entry name" value="BRCT_dom_sf"/>
</dbReference>
<evidence type="ECO:0000256" key="8">
    <source>
        <dbReference type="ARBA" id="ARBA00024347"/>
    </source>
</evidence>
<keyword evidence="6 10" id="KW-0520">NAD</keyword>
<dbReference type="SMART" id="SM00773">
    <property type="entry name" value="WGR"/>
    <property type="match status" value="1"/>
</dbReference>
<dbReference type="Pfam" id="PF01129">
    <property type="entry name" value="ART"/>
    <property type="match status" value="1"/>
</dbReference>
<dbReference type="InterPro" id="IPR036616">
    <property type="entry name" value="Poly(ADP-ribose)pol_reg_dom_sf"/>
</dbReference>
<dbReference type="PANTHER" id="PTHR10459">
    <property type="entry name" value="DNA LIGASE"/>
    <property type="match status" value="1"/>
</dbReference>
<dbReference type="InterPro" id="IPR001357">
    <property type="entry name" value="BRCT_dom"/>
</dbReference>
<comment type="similarity">
    <text evidence="8">Belongs to the ARTD/PARP family.</text>
</comment>
<evidence type="ECO:0000313" key="14">
    <source>
        <dbReference type="EMBL" id="KAL1500620.1"/>
    </source>
</evidence>
<dbReference type="FunFam" id="2.20.140.10:FF:000001">
    <property type="entry name" value="Poly [ADP-ribose] polymerase"/>
    <property type="match status" value="1"/>
</dbReference>
<dbReference type="InterPro" id="IPR008893">
    <property type="entry name" value="WGR_domain"/>
</dbReference>
<dbReference type="EMBL" id="JBGBPQ010000023">
    <property type="protein sequence ID" value="KAL1500620.1"/>
    <property type="molecule type" value="Genomic_DNA"/>
</dbReference>
<dbReference type="GO" id="GO:0106274">
    <property type="term" value="F:NAD+-protein-arginine ADP-ribosyltransferase activity"/>
    <property type="evidence" value="ECO:0007669"/>
    <property type="project" value="UniProtKB-EC"/>
</dbReference>
<dbReference type="InterPro" id="IPR000768">
    <property type="entry name" value="ART"/>
</dbReference>
<name>A0AB34IL50_PRYPA</name>
<protein>
    <recommendedName>
        <fullName evidence="10">NAD(P)(+)--arginine ADP-ribosyltransferase</fullName>
        <ecNumber evidence="10">2.4.2.31</ecNumber>
    </recommendedName>
    <alternativeName>
        <fullName evidence="10">Mono(ADP-ribosyl)transferase</fullName>
    </alternativeName>
</protein>
<evidence type="ECO:0000256" key="11">
    <source>
        <dbReference type="SAM" id="MobiDB-lite"/>
    </source>
</evidence>
<dbReference type="PROSITE" id="PS51977">
    <property type="entry name" value="WGR"/>
    <property type="match status" value="1"/>
</dbReference>
<evidence type="ECO:0000313" key="15">
    <source>
        <dbReference type="Proteomes" id="UP001515480"/>
    </source>
</evidence>
<dbReference type="Pfam" id="PF00533">
    <property type="entry name" value="BRCT"/>
    <property type="match status" value="1"/>
</dbReference>
<feature type="region of interest" description="Disordered" evidence="11">
    <location>
        <begin position="73"/>
        <end position="189"/>
    </location>
</feature>
<comment type="caution">
    <text evidence="14">The sequence shown here is derived from an EMBL/GenBank/DDBJ whole genome shotgun (WGS) entry which is preliminary data.</text>
</comment>
<feature type="domain" description="WGR" evidence="13">
    <location>
        <begin position="198"/>
        <end position="292"/>
    </location>
</feature>
<dbReference type="SUPFAM" id="SSF142921">
    <property type="entry name" value="WGR domain-like"/>
    <property type="match status" value="1"/>
</dbReference>
<reference evidence="14 15" key="1">
    <citation type="journal article" date="2024" name="Science">
        <title>Giant polyketide synthase enzymes in the biosynthesis of giant marine polyether toxins.</title>
        <authorList>
            <person name="Fallon T.R."/>
            <person name="Shende V.V."/>
            <person name="Wierzbicki I.H."/>
            <person name="Pendleton A.L."/>
            <person name="Watervoot N.F."/>
            <person name="Auber R.P."/>
            <person name="Gonzalez D.J."/>
            <person name="Wisecaver J.H."/>
            <person name="Moore B.S."/>
        </authorList>
    </citation>
    <scope>NUCLEOTIDE SEQUENCE [LARGE SCALE GENOMIC DNA]</scope>
    <source>
        <strain evidence="14 15">12B1</strain>
    </source>
</reference>
<evidence type="ECO:0000256" key="1">
    <source>
        <dbReference type="ARBA" id="ARBA00004123"/>
    </source>
</evidence>
<feature type="compositionally biased region" description="Low complexity" evidence="11">
    <location>
        <begin position="155"/>
        <end position="179"/>
    </location>
</feature>
<comment type="catalytic activity">
    <reaction evidence="9 10">
        <text>L-arginyl-[protein] + NAD(+) = N(omega)-(ADP-D-ribosyl)-L-arginyl-[protein] + nicotinamide + H(+)</text>
        <dbReference type="Rhea" id="RHEA:19149"/>
        <dbReference type="Rhea" id="RHEA-COMP:10532"/>
        <dbReference type="Rhea" id="RHEA-COMP:15087"/>
        <dbReference type="ChEBI" id="CHEBI:15378"/>
        <dbReference type="ChEBI" id="CHEBI:17154"/>
        <dbReference type="ChEBI" id="CHEBI:29965"/>
        <dbReference type="ChEBI" id="CHEBI:57540"/>
        <dbReference type="ChEBI" id="CHEBI:142554"/>
        <dbReference type="EC" id="2.4.2.31"/>
    </reaction>
</comment>
<dbReference type="Proteomes" id="UP001515480">
    <property type="component" value="Unassembled WGS sequence"/>
</dbReference>
<keyword evidence="7" id="KW-0539">Nucleus</keyword>
<keyword evidence="4 10" id="KW-0808">Transferase</keyword>
<dbReference type="PROSITE" id="PS51996">
    <property type="entry name" value="TR_MART"/>
    <property type="match status" value="1"/>
</dbReference>
<dbReference type="SUPFAM" id="SSF56399">
    <property type="entry name" value="ADP-ribosylation"/>
    <property type="match status" value="1"/>
</dbReference>
<dbReference type="GO" id="GO:0070212">
    <property type="term" value="P:protein poly-ADP-ribosylation"/>
    <property type="evidence" value="ECO:0007669"/>
    <property type="project" value="TreeGrafter"/>
</dbReference>
<evidence type="ECO:0000256" key="5">
    <source>
        <dbReference type="ARBA" id="ARBA00022695"/>
    </source>
</evidence>
<keyword evidence="15" id="KW-1185">Reference proteome</keyword>
<dbReference type="AlphaFoldDB" id="A0AB34IL50"/>
<evidence type="ECO:0000259" key="13">
    <source>
        <dbReference type="PROSITE" id="PS51977"/>
    </source>
</evidence>
<organism evidence="14 15">
    <name type="scientific">Prymnesium parvum</name>
    <name type="common">Toxic golden alga</name>
    <dbReference type="NCBI Taxonomy" id="97485"/>
    <lineage>
        <taxon>Eukaryota</taxon>
        <taxon>Haptista</taxon>
        <taxon>Haptophyta</taxon>
        <taxon>Prymnesiophyceae</taxon>
        <taxon>Prymnesiales</taxon>
        <taxon>Prymnesiaceae</taxon>
        <taxon>Prymnesium</taxon>
    </lineage>
</organism>
<evidence type="ECO:0000256" key="10">
    <source>
        <dbReference type="RuleBase" id="RU361228"/>
    </source>
</evidence>
<dbReference type="Pfam" id="PF05406">
    <property type="entry name" value="WGR"/>
    <property type="match status" value="1"/>
</dbReference>
<dbReference type="InterPro" id="IPR004102">
    <property type="entry name" value="Poly(ADP-ribose)pol_reg_dom"/>
</dbReference>
<evidence type="ECO:0000256" key="3">
    <source>
        <dbReference type="ARBA" id="ARBA00022676"/>
    </source>
</evidence>
<dbReference type="Pfam" id="PF02877">
    <property type="entry name" value="PARP_reg"/>
    <property type="match status" value="1"/>
</dbReference>
<dbReference type="EC" id="2.4.2.31" evidence="10"/>
<comment type="subcellular location">
    <subcellularLocation>
        <location evidence="1">Nucleus</location>
    </subcellularLocation>
</comment>
<dbReference type="PANTHER" id="PTHR10459:SF66">
    <property type="entry name" value="PROTEIN MONO-ADP-RIBOSYLTRANSFERASE PARP3"/>
    <property type="match status" value="1"/>
</dbReference>
<dbReference type="InterPro" id="IPR036930">
    <property type="entry name" value="WGR_dom_sf"/>
</dbReference>
<dbReference type="Gene3D" id="2.20.140.10">
    <property type="entry name" value="WGR domain"/>
    <property type="match status" value="1"/>
</dbReference>
<dbReference type="InterPro" id="IPR050800">
    <property type="entry name" value="ARTD/PARP"/>
</dbReference>
<accession>A0AB34IL50</accession>
<evidence type="ECO:0000256" key="4">
    <source>
        <dbReference type="ARBA" id="ARBA00022679"/>
    </source>
</evidence>
<dbReference type="SMART" id="SM00292">
    <property type="entry name" value="BRCT"/>
    <property type="match status" value="1"/>
</dbReference>
<evidence type="ECO:0000259" key="12">
    <source>
        <dbReference type="PROSITE" id="PS51060"/>
    </source>
</evidence>
<keyword evidence="5" id="KW-0548">Nucleotidyltransferase</keyword>
<dbReference type="Gene3D" id="3.90.176.10">
    <property type="entry name" value="Toxin ADP-ribosyltransferase, Chain A, domain 1"/>
    <property type="match status" value="1"/>
</dbReference>
<evidence type="ECO:0000256" key="6">
    <source>
        <dbReference type="ARBA" id="ARBA00023027"/>
    </source>
</evidence>
<dbReference type="Gene3D" id="1.20.142.10">
    <property type="entry name" value="Poly(ADP-ribose) polymerase, regulatory domain"/>
    <property type="match status" value="1"/>
</dbReference>